<name>A0AAQ3K1A2_9LILI</name>
<feature type="domain" description="CBS" evidence="5">
    <location>
        <begin position="327"/>
        <end position="386"/>
    </location>
</feature>
<proteinExistence type="predicted"/>
<dbReference type="EMBL" id="CP136891">
    <property type="protein sequence ID" value="WOK99253.1"/>
    <property type="molecule type" value="Genomic_DNA"/>
</dbReference>
<feature type="domain" description="CBS" evidence="5">
    <location>
        <begin position="231"/>
        <end position="291"/>
    </location>
</feature>
<evidence type="ECO:0000313" key="7">
    <source>
        <dbReference type="Proteomes" id="UP001327560"/>
    </source>
</evidence>
<keyword evidence="1" id="KW-0677">Repeat</keyword>
<accession>A0AAQ3K1A2</accession>
<feature type="region of interest" description="Disordered" evidence="4">
    <location>
        <begin position="1"/>
        <end position="33"/>
    </location>
</feature>
<dbReference type="InterPro" id="IPR000644">
    <property type="entry name" value="CBS_dom"/>
</dbReference>
<dbReference type="Proteomes" id="UP001327560">
    <property type="component" value="Chromosome 2"/>
</dbReference>
<dbReference type="CDD" id="cd02205">
    <property type="entry name" value="CBS_pair_SF"/>
    <property type="match status" value="1"/>
</dbReference>
<evidence type="ECO:0000256" key="2">
    <source>
        <dbReference type="ARBA" id="ARBA00023122"/>
    </source>
</evidence>
<dbReference type="Gene3D" id="3.10.580.10">
    <property type="entry name" value="CBS-domain"/>
    <property type="match status" value="2"/>
</dbReference>
<reference evidence="6 7" key="1">
    <citation type="submission" date="2023-10" db="EMBL/GenBank/DDBJ databases">
        <title>Chromosome-scale genome assembly provides insights into flower coloration mechanisms of Canna indica.</title>
        <authorList>
            <person name="Li C."/>
        </authorList>
    </citation>
    <scope>NUCLEOTIDE SEQUENCE [LARGE SCALE GENOMIC DNA]</scope>
    <source>
        <tissue evidence="6">Flower</tissue>
    </source>
</reference>
<keyword evidence="7" id="KW-1185">Reference proteome</keyword>
<dbReference type="SMART" id="SM00116">
    <property type="entry name" value="CBS"/>
    <property type="match status" value="4"/>
</dbReference>
<dbReference type="InterPro" id="IPR046342">
    <property type="entry name" value="CBS_dom_sf"/>
</dbReference>
<evidence type="ECO:0000313" key="6">
    <source>
        <dbReference type="EMBL" id="WOK99253.1"/>
    </source>
</evidence>
<dbReference type="PANTHER" id="PTHR13780:SF124">
    <property type="entry name" value="OS01G0633400 PROTEIN"/>
    <property type="match status" value="1"/>
</dbReference>
<protein>
    <recommendedName>
        <fullName evidence="5">CBS domain-containing protein</fullName>
    </recommendedName>
</protein>
<evidence type="ECO:0000259" key="5">
    <source>
        <dbReference type="PROSITE" id="PS51371"/>
    </source>
</evidence>
<dbReference type="SUPFAM" id="SSF54631">
    <property type="entry name" value="CBS-domain pair"/>
    <property type="match status" value="2"/>
</dbReference>
<dbReference type="AlphaFoldDB" id="A0AAQ3K1A2"/>
<gene>
    <name evidence="6" type="ORF">Cni_G07965</name>
</gene>
<dbReference type="PROSITE" id="PS51371">
    <property type="entry name" value="CBS"/>
    <property type="match status" value="3"/>
</dbReference>
<dbReference type="Pfam" id="PF00571">
    <property type="entry name" value="CBS"/>
    <property type="match status" value="3"/>
</dbReference>
<sequence>MKSYGDDGVGAALNEEESATSGSRGGSDDSKRRISSSSALQSFLDHIPISAISGLHTSVPVVEVKFDDSVEHAIRLLYENNVCGAPIADPAANTSSRKSMDRDIGFIELSSMVLWSIEEINKVKEESEGSSLGLLDLIANNSLIGQTKIAELAKSFMWEPFFPAHEDNTLFHLLLLFTKHHRLNVIPVIGSSNSSIIGFITQHAVIELLLQSRGLEWFDEIADKYLSEFGLINASGVVYSDQSLADALHILWDKQLHQVPIVDPISGMLTGCVTRSDIYLLLEDDSLFNKRKVLTVEEFTKFRDAERDQSCNQSTEKEYSSAGLLRLTRTSNLVTLKKTDSLKKAMENMVASMSESSFFVGDSGKLEGTVTLRDVLLPFSPPSMDSRINGGSFFTSLLNQAGCHVDDGEMIQDL</sequence>
<organism evidence="6 7">
    <name type="scientific">Canna indica</name>
    <name type="common">Indian-shot</name>
    <dbReference type="NCBI Taxonomy" id="4628"/>
    <lineage>
        <taxon>Eukaryota</taxon>
        <taxon>Viridiplantae</taxon>
        <taxon>Streptophyta</taxon>
        <taxon>Embryophyta</taxon>
        <taxon>Tracheophyta</taxon>
        <taxon>Spermatophyta</taxon>
        <taxon>Magnoliopsida</taxon>
        <taxon>Liliopsida</taxon>
        <taxon>Zingiberales</taxon>
        <taxon>Cannaceae</taxon>
        <taxon>Canna</taxon>
    </lineage>
</organism>
<keyword evidence="2 3" id="KW-0129">CBS domain</keyword>
<dbReference type="InterPro" id="IPR050511">
    <property type="entry name" value="AMPK_gamma/SDS23_families"/>
</dbReference>
<evidence type="ECO:0000256" key="1">
    <source>
        <dbReference type="ARBA" id="ARBA00022737"/>
    </source>
</evidence>
<evidence type="ECO:0000256" key="4">
    <source>
        <dbReference type="SAM" id="MobiDB-lite"/>
    </source>
</evidence>
<dbReference type="PANTHER" id="PTHR13780">
    <property type="entry name" value="AMP-ACTIVATED PROTEIN KINASE, GAMMA REGULATORY SUBUNIT"/>
    <property type="match status" value="1"/>
</dbReference>
<feature type="domain" description="CBS" evidence="5">
    <location>
        <begin position="157"/>
        <end position="215"/>
    </location>
</feature>
<evidence type="ECO:0000256" key="3">
    <source>
        <dbReference type="PROSITE-ProRule" id="PRU00703"/>
    </source>
</evidence>